<keyword evidence="4" id="KW-0282">Flagellum</keyword>
<keyword evidence="2" id="KW-0472">Membrane</keyword>
<gene>
    <name evidence="4" type="ORF">J2752_001537</name>
</gene>
<dbReference type="InterPro" id="IPR012859">
    <property type="entry name" value="Pilin_N_archaeal"/>
</dbReference>
<reference evidence="4" key="1">
    <citation type="submission" date="2021-03" db="EMBL/GenBank/DDBJ databases">
        <title>Genomic Encyclopedia of Type Strains, Phase IV (KMG-IV): sequencing the most valuable type-strain genomes for metagenomic binning, comparative biology and taxonomic classification.</title>
        <authorList>
            <person name="Goeker M."/>
        </authorList>
    </citation>
    <scope>NUCLEOTIDE SEQUENCE</scope>
    <source>
        <strain evidence="4">DSM 22443</strain>
    </source>
</reference>
<dbReference type="Pfam" id="PF07790">
    <property type="entry name" value="Pilin_N"/>
    <property type="match status" value="1"/>
</dbReference>
<dbReference type="AlphaFoldDB" id="A0A8T4GN19"/>
<dbReference type="Proteomes" id="UP000765891">
    <property type="component" value="Unassembled WGS sequence"/>
</dbReference>
<comment type="caution">
    <text evidence="4">The sequence shown here is derived from an EMBL/GenBank/DDBJ whole genome shotgun (WGS) entry which is preliminary data.</text>
</comment>
<organism evidence="4 5">
    <name type="scientific">Halarchaeum rubridurum</name>
    <dbReference type="NCBI Taxonomy" id="489911"/>
    <lineage>
        <taxon>Archaea</taxon>
        <taxon>Methanobacteriati</taxon>
        <taxon>Methanobacteriota</taxon>
        <taxon>Stenosarchaea group</taxon>
        <taxon>Halobacteria</taxon>
        <taxon>Halobacteriales</taxon>
        <taxon>Halobacteriaceae</taxon>
    </lineage>
</organism>
<protein>
    <submittedName>
        <fullName evidence="4">Flagellin-like protein</fullName>
    </submittedName>
</protein>
<name>A0A8T4GN19_9EURY</name>
<feature type="region of interest" description="Disordered" evidence="1">
    <location>
        <begin position="134"/>
        <end position="211"/>
    </location>
</feature>
<evidence type="ECO:0000259" key="3">
    <source>
        <dbReference type="Pfam" id="PF07790"/>
    </source>
</evidence>
<feature type="domain" description="Archaeal Type IV pilin N-terminal" evidence="3">
    <location>
        <begin position="4"/>
        <end position="79"/>
    </location>
</feature>
<keyword evidence="4" id="KW-0966">Cell projection</keyword>
<sequence>MNKGASSVVGTILMTGIVITAVTVGGAAMLERTYGDDGAAGAPVGAVDVAVHGDTVTVAHCGGEPLASDDLVVVLRGADETQRVAFSKGTWASGGSATGTFAPGMTWQNESIGSLTEDDVSVVHTPSNTVLDTAACVGGPTTSTPTSTTSTTSTTTTTSTTSTPTSTTTTTSTPTSTTTTTSTPTSTTTTTSTTSTTTTTSDDDSTPPVSLDVTLVDRSGPNDRAAYDVRYALDGTDAARTATVSVTVRDETTDTVTRNATGLAATAGTHTVAYDDQGTAGDRYTVTVRAHDGSDTVLDTETVADVADGADSDAAGTVSRADSPLSQVSLVDRTGPSGDGVAYTLGYEAADAVANVTVSLTPTANASKVARATTVTTPSGSVTYTTGSAGERYVASFVARNASGGVLDRYVLQDVADGRDTHDGFEPGARDAIRNVTLADRSTVSDGTQYAVSYATADSTQRVAVAFVDREATYAIRTGTHPANGSATYAERTYGDDYTIVVAALDGDGRVLDVRTLDDTADGEDGRNLGAVSRPGKPIRHLSVDDKSDGHYTVEATAGSGAARVEAMVMQDGSVAKAWTDATAGFDYYGSGGGRYAFTFLAYDADGSVVDAYVVTDVADGRDSAESYDTDRAVLSRVAVSDKSAKKAGKKSRYRVEYASNASRVDVVFHHPSNPGYGVESMLGLAPNGSATYPPSGSSYYTSGDEYVILVRALNDDGEVVDVEAVRDVADGTDPPTDAS</sequence>
<dbReference type="EMBL" id="JAGGKO010000002">
    <property type="protein sequence ID" value="MBP1954625.1"/>
    <property type="molecule type" value="Genomic_DNA"/>
</dbReference>
<proteinExistence type="predicted"/>
<feature type="compositionally biased region" description="Low complexity" evidence="1">
    <location>
        <begin position="140"/>
        <end position="200"/>
    </location>
</feature>
<keyword evidence="2" id="KW-0812">Transmembrane</keyword>
<evidence type="ECO:0000256" key="1">
    <source>
        <dbReference type="SAM" id="MobiDB-lite"/>
    </source>
</evidence>
<dbReference type="OrthoDB" id="381686at2157"/>
<accession>A0A8T4GN19</accession>
<evidence type="ECO:0000313" key="4">
    <source>
        <dbReference type="EMBL" id="MBP1954625.1"/>
    </source>
</evidence>
<feature type="transmembrane region" description="Helical" evidence="2">
    <location>
        <begin position="7"/>
        <end position="30"/>
    </location>
</feature>
<evidence type="ECO:0000313" key="5">
    <source>
        <dbReference type="Proteomes" id="UP000765891"/>
    </source>
</evidence>
<keyword evidence="4" id="KW-0969">Cilium</keyword>
<keyword evidence="2" id="KW-1133">Transmembrane helix</keyword>
<evidence type="ECO:0000256" key="2">
    <source>
        <dbReference type="SAM" id="Phobius"/>
    </source>
</evidence>
<dbReference type="RefSeq" id="WP_209590337.1">
    <property type="nucleotide sequence ID" value="NZ_JAGGKO010000002.1"/>
</dbReference>